<protein>
    <submittedName>
        <fullName evidence="2">Uncharacterized protein</fullName>
    </submittedName>
</protein>
<dbReference type="EMBL" id="LR899010">
    <property type="protein sequence ID" value="CAD7081241.1"/>
    <property type="molecule type" value="Genomic_DNA"/>
</dbReference>
<feature type="compositionally biased region" description="Acidic residues" evidence="1">
    <location>
        <begin position="160"/>
        <end position="175"/>
    </location>
</feature>
<keyword evidence="3" id="KW-1185">Reference proteome</keyword>
<evidence type="ECO:0000256" key="1">
    <source>
        <dbReference type="SAM" id="MobiDB-lite"/>
    </source>
</evidence>
<feature type="compositionally biased region" description="Low complexity" evidence="1">
    <location>
        <begin position="1"/>
        <end position="14"/>
    </location>
</feature>
<dbReference type="AlphaFoldDB" id="A0A7R8YQD0"/>
<evidence type="ECO:0000313" key="3">
    <source>
        <dbReference type="Proteomes" id="UP000594454"/>
    </source>
</evidence>
<feature type="region of interest" description="Disordered" evidence="1">
    <location>
        <begin position="1"/>
        <end position="31"/>
    </location>
</feature>
<proteinExistence type="predicted"/>
<feature type="compositionally biased region" description="Polar residues" evidence="1">
    <location>
        <begin position="176"/>
        <end position="190"/>
    </location>
</feature>
<evidence type="ECO:0000313" key="2">
    <source>
        <dbReference type="EMBL" id="CAD7081241.1"/>
    </source>
</evidence>
<organism evidence="2 3">
    <name type="scientific">Hermetia illucens</name>
    <name type="common">Black soldier fly</name>
    <dbReference type="NCBI Taxonomy" id="343691"/>
    <lineage>
        <taxon>Eukaryota</taxon>
        <taxon>Metazoa</taxon>
        <taxon>Ecdysozoa</taxon>
        <taxon>Arthropoda</taxon>
        <taxon>Hexapoda</taxon>
        <taxon>Insecta</taxon>
        <taxon>Pterygota</taxon>
        <taxon>Neoptera</taxon>
        <taxon>Endopterygota</taxon>
        <taxon>Diptera</taxon>
        <taxon>Brachycera</taxon>
        <taxon>Stratiomyomorpha</taxon>
        <taxon>Stratiomyidae</taxon>
        <taxon>Hermetiinae</taxon>
        <taxon>Hermetia</taxon>
    </lineage>
</organism>
<feature type="region of interest" description="Disordered" evidence="1">
    <location>
        <begin position="153"/>
        <end position="192"/>
    </location>
</feature>
<accession>A0A7R8YQD0</accession>
<dbReference type="Proteomes" id="UP000594454">
    <property type="component" value="Chromosome 2"/>
</dbReference>
<dbReference type="InParanoid" id="A0A7R8YQD0"/>
<name>A0A7R8YQD0_HERIL</name>
<sequence length="264" mass="28977">MDEITSSSSVAAASTKRHLLDPNELHHSNNNPVKLFKSTACDSVKNDRSDLLHSPEVIPPTTQASITSDTSDLDTYDLKQVFSKSNLDFFRQTHLTSGANLIVDNAALTSPPEISDLRHESLNSILKSNIEIVRGTGSGDSLSSIDLKSSLYNSGHNESNSDELEDIDECDDEGNDSNNNSRPHGNQQLQHGHHTTLIGQHLHQHQEQHIESRQRLKLASDAGNGELSNNDGDGLREFSELIGHNNNDNNDVKCPNEIDDNDVS</sequence>
<gene>
    <name evidence="2" type="ORF">HERILL_LOCUS4358</name>
</gene>
<feature type="compositionally biased region" description="Basic and acidic residues" evidence="1">
    <location>
        <begin position="18"/>
        <end position="27"/>
    </location>
</feature>
<reference evidence="2 3" key="1">
    <citation type="submission" date="2020-11" db="EMBL/GenBank/DDBJ databases">
        <authorList>
            <person name="Wallbank WR R."/>
            <person name="Pardo Diaz C."/>
            <person name="Kozak K."/>
            <person name="Martin S."/>
            <person name="Jiggins C."/>
            <person name="Moest M."/>
            <person name="Warren A I."/>
            <person name="Generalovic N T."/>
            <person name="Byers J.R.P. K."/>
            <person name="Montejo-Kovacevich G."/>
            <person name="Yen C E."/>
        </authorList>
    </citation>
    <scope>NUCLEOTIDE SEQUENCE [LARGE SCALE GENOMIC DNA]</scope>
</reference>
<feature type="region of interest" description="Disordered" evidence="1">
    <location>
        <begin position="222"/>
        <end position="264"/>
    </location>
</feature>